<accession>A0A9W6LB52</accession>
<organism evidence="1 2">
    <name type="scientific">Geobacter hydrogenophilus</name>
    <dbReference type="NCBI Taxonomy" id="40983"/>
    <lineage>
        <taxon>Bacteria</taxon>
        <taxon>Pseudomonadati</taxon>
        <taxon>Thermodesulfobacteriota</taxon>
        <taxon>Desulfuromonadia</taxon>
        <taxon>Geobacterales</taxon>
        <taxon>Geobacteraceae</taxon>
        <taxon>Geobacter</taxon>
    </lineage>
</organism>
<evidence type="ECO:0000313" key="1">
    <source>
        <dbReference type="EMBL" id="GLI37752.1"/>
    </source>
</evidence>
<sequence>MGGLSGRPQGWGESDNAYKDSVVNSLEEFQRHRIALLILSGKKLTQLEREKAAEWIVGKPIKHSPKQVKKRGRPPKSIEAETFAIIELYREIRPRHKTDSDAFREIHASLRLRAKNGSKDFEDCKSRIWHAINDNKQAVEEIEKSYWERFDEVSKWVNERQRSRKKSAEGNIEEN</sequence>
<gene>
    <name evidence="1" type="ORF">GHYDROH2_12530</name>
</gene>
<dbReference type="Proteomes" id="UP001144352">
    <property type="component" value="Unassembled WGS sequence"/>
</dbReference>
<name>A0A9W6LB52_9BACT</name>
<protein>
    <submittedName>
        <fullName evidence="1">Uncharacterized protein</fullName>
    </submittedName>
</protein>
<dbReference type="AlphaFoldDB" id="A0A9W6LB52"/>
<keyword evidence="2" id="KW-1185">Reference proteome</keyword>
<proteinExistence type="predicted"/>
<comment type="caution">
    <text evidence="1">The sequence shown here is derived from an EMBL/GenBank/DDBJ whole genome shotgun (WGS) entry which is preliminary data.</text>
</comment>
<dbReference type="EMBL" id="BSDS01000001">
    <property type="protein sequence ID" value="GLI37752.1"/>
    <property type="molecule type" value="Genomic_DNA"/>
</dbReference>
<reference evidence="1" key="1">
    <citation type="submission" date="2022-12" db="EMBL/GenBank/DDBJ databases">
        <title>Reference genome sequencing for broad-spectrum identification of bacterial and archaeal isolates by mass spectrometry.</title>
        <authorList>
            <person name="Sekiguchi Y."/>
            <person name="Tourlousse D.M."/>
        </authorList>
    </citation>
    <scope>NUCLEOTIDE SEQUENCE</scope>
    <source>
        <strain evidence="1">H2</strain>
    </source>
</reference>
<evidence type="ECO:0000313" key="2">
    <source>
        <dbReference type="Proteomes" id="UP001144352"/>
    </source>
</evidence>